<accession>A3XLL3</accession>
<organism evidence="1 2">
    <name type="scientific">Leeuwenhoekiella blandensis (strain CECT 7118 / CCUG 51940 / KCTC 22103 / MED217)</name>
    <name type="common">Flavobacterium sp. (strain MED217)</name>
    <dbReference type="NCBI Taxonomy" id="398720"/>
    <lineage>
        <taxon>Bacteria</taxon>
        <taxon>Pseudomonadati</taxon>
        <taxon>Bacteroidota</taxon>
        <taxon>Flavobacteriia</taxon>
        <taxon>Flavobacteriales</taxon>
        <taxon>Flavobacteriaceae</taxon>
        <taxon>Leeuwenhoekiella</taxon>
    </lineage>
</organism>
<dbReference type="GO" id="GO:0016627">
    <property type="term" value="F:oxidoreductase activity, acting on the CH-CH group of donors"/>
    <property type="evidence" value="ECO:0007669"/>
    <property type="project" value="InterPro"/>
</dbReference>
<dbReference type="Gene3D" id="2.40.110.10">
    <property type="entry name" value="Butyryl-CoA Dehydrogenase, subunit A, domain 2"/>
    <property type="match status" value="1"/>
</dbReference>
<reference evidence="1 2" key="1">
    <citation type="journal article" date="2007" name="Nature">
        <title>Light stimulates growth of proteorhodopsin-containing marine Flavobacteria.</title>
        <authorList>
            <person name="Gomez-Consarnau L."/>
            <person name="Gonzalez J.M."/>
            <person name="Coll-Llado M."/>
            <person name="Gourdon P."/>
            <person name="Pascher T."/>
            <person name="Neutze R."/>
            <person name="Pedros-Alio C."/>
            <person name="Pinhassi J."/>
        </authorList>
    </citation>
    <scope>NUCLEOTIDE SEQUENCE [LARGE SCALE GENOMIC DNA]</scope>
    <source>
        <strain evidence="1 2">MED217</strain>
    </source>
</reference>
<dbReference type="Proteomes" id="UP000001601">
    <property type="component" value="Unassembled WGS sequence"/>
</dbReference>
<dbReference type="Gene3D" id="1.10.540.10">
    <property type="entry name" value="Acyl-CoA dehydrogenase/oxidase, N-terminal domain"/>
    <property type="match status" value="1"/>
</dbReference>
<evidence type="ECO:0000313" key="2">
    <source>
        <dbReference type="Proteomes" id="UP000001601"/>
    </source>
</evidence>
<dbReference type="STRING" id="398720.MED217_11944"/>
<protein>
    <submittedName>
        <fullName evidence="1">Acyl-CoA dehydrogenase-like</fullName>
    </submittedName>
</protein>
<dbReference type="InterPro" id="IPR046373">
    <property type="entry name" value="Acyl-CoA_Oxase/DH_mid-dom_sf"/>
</dbReference>
<evidence type="ECO:0000313" key="1">
    <source>
        <dbReference type="EMBL" id="EAQ49566.1"/>
    </source>
</evidence>
<name>A3XLL3_LEEBM</name>
<dbReference type="InterPro" id="IPR037069">
    <property type="entry name" value="AcylCoA_DH/ox_N_sf"/>
</dbReference>
<dbReference type="OrthoDB" id="1170793at2"/>
<gene>
    <name evidence="1" type="ORF">MED217_11944</name>
</gene>
<dbReference type="RefSeq" id="WP_009780755.1">
    <property type="nucleotide sequence ID" value="NZ_CH672395.1"/>
</dbReference>
<dbReference type="EMBL" id="AANC01000004">
    <property type="protein sequence ID" value="EAQ49566.1"/>
    <property type="molecule type" value="Genomic_DNA"/>
</dbReference>
<sequence>MSNLAKLNKQDFGKSVFDAETLKLIAEEQLWKIWVPKTYDGLELALTEGLKTLQQLASIDGSLGWTVTLCSGANYFIGNLLPTTASTIFKASANPILGGSGGLFGTAHKEGDHYRLNGTWKYATGAPYLTHFTLNAKIIENGKETFNEDGSPVFKSFVIPREAVHIIDDWHTMGLQATATQSFAVTDHLVHQDFSFVYNEFYLPQDIFKINFRVFADLTLWVNYIGMAQHYLAEASKLLEQKTLEQSHKITTEATNQLFNYAQQIETITADNAVFTAVQIEELHTTAAASVKRLSQLLIELHPRLGIKAASSQHPLNLIFRDYFTATQHHIFTR</sequence>
<proteinExistence type="predicted"/>
<dbReference type="InterPro" id="IPR009100">
    <property type="entry name" value="AcylCoA_DH/oxidase_NM_dom_sf"/>
</dbReference>
<dbReference type="eggNOG" id="COG1960">
    <property type="taxonomic scope" value="Bacteria"/>
</dbReference>
<comment type="caution">
    <text evidence="1">The sequence shown here is derived from an EMBL/GenBank/DDBJ whole genome shotgun (WGS) entry which is preliminary data.</text>
</comment>
<dbReference type="HOGENOM" id="CLU_018204_2_1_10"/>
<dbReference type="GO" id="GO:0050660">
    <property type="term" value="F:flavin adenine dinucleotide binding"/>
    <property type="evidence" value="ECO:0007669"/>
    <property type="project" value="InterPro"/>
</dbReference>
<keyword evidence="2" id="KW-1185">Reference proteome</keyword>
<dbReference type="SUPFAM" id="SSF56645">
    <property type="entry name" value="Acyl-CoA dehydrogenase NM domain-like"/>
    <property type="match status" value="1"/>
</dbReference>
<dbReference type="AlphaFoldDB" id="A3XLL3"/>